<evidence type="ECO:0000313" key="1">
    <source>
        <dbReference type="EMBL" id="AEV17368.1"/>
    </source>
</evidence>
<organism evidence="1 2">
    <name type="scientific">Geobacillus thermoleovorans CCB_US3_UF5</name>
    <dbReference type="NCBI Taxonomy" id="1111068"/>
    <lineage>
        <taxon>Bacteria</taxon>
        <taxon>Bacillati</taxon>
        <taxon>Bacillota</taxon>
        <taxon>Bacilli</taxon>
        <taxon>Bacillales</taxon>
        <taxon>Anoxybacillaceae</taxon>
        <taxon>Geobacillus</taxon>
        <taxon>Geobacillus thermoleovorans group</taxon>
    </lineage>
</organism>
<keyword evidence="2" id="KW-1185">Reference proteome</keyword>
<dbReference type="EMBL" id="CP003125">
    <property type="protein sequence ID" value="AEV17368.1"/>
    <property type="molecule type" value="Genomic_DNA"/>
</dbReference>
<gene>
    <name evidence="1" type="ORF">GTCCBUS3UF5_390</name>
</gene>
<name>A0ABM5MCM2_GEOTH</name>
<evidence type="ECO:0000313" key="2">
    <source>
        <dbReference type="Proteomes" id="UP000005636"/>
    </source>
</evidence>
<accession>A0ABM5MCM2</accession>
<sequence>MQTEKKFQRNSKNNKGMKRLSAMIRLTFDFTGKEALQK</sequence>
<reference evidence="1 2" key="1">
    <citation type="submission" date="2011-11" db="EMBL/GenBank/DDBJ databases">
        <title>Complete genome sequence of thermophilic Geobacillus thermoleovorans CCB_US3_UF5.</title>
        <authorList>
            <person name="Muhd Sakaff M.K.L."/>
            <person name="Abdul Rahman A.Y."/>
            <person name="Saito J.A."/>
            <person name="Hou S."/>
            <person name="Alam M."/>
        </authorList>
    </citation>
    <scope>NUCLEOTIDE SEQUENCE [LARGE SCALE GENOMIC DNA]</scope>
    <source>
        <strain evidence="1 2">CCB_US3_UF5</strain>
    </source>
</reference>
<proteinExistence type="predicted"/>
<protein>
    <submittedName>
        <fullName evidence="1">Uncharacterized protein</fullName>
    </submittedName>
</protein>
<dbReference type="Proteomes" id="UP000005636">
    <property type="component" value="Chromosome"/>
</dbReference>